<gene>
    <name evidence="4" type="ORF">K444DRAFT_658579</name>
</gene>
<dbReference type="InterPro" id="IPR002347">
    <property type="entry name" value="SDR_fam"/>
</dbReference>
<dbReference type="Pfam" id="PF00106">
    <property type="entry name" value="adh_short"/>
    <property type="match status" value="1"/>
</dbReference>
<evidence type="ECO:0000256" key="2">
    <source>
        <dbReference type="ARBA" id="ARBA00023002"/>
    </source>
</evidence>
<dbReference type="Proteomes" id="UP000235371">
    <property type="component" value="Unassembled WGS sequence"/>
</dbReference>
<dbReference type="InParanoid" id="A0A2J6TX22"/>
<reference evidence="4 5" key="1">
    <citation type="submission" date="2016-04" db="EMBL/GenBank/DDBJ databases">
        <title>A degradative enzymes factory behind the ericoid mycorrhizal symbiosis.</title>
        <authorList>
            <consortium name="DOE Joint Genome Institute"/>
            <person name="Martino E."/>
            <person name="Morin E."/>
            <person name="Grelet G."/>
            <person name="Kuo A."/>
            <person name="Kohler A."/>
            <person name="Daghino S."/>
            <person name="Barry K."/>
            <person name="Choi C."/>
            <person name="Cichocki N."/>
            <person name="Clum A."/>
            <person name="Copeland A."/>
            <person name="Hainaut M."/>
            <person name="Haridas S."/>
            <person name="Labutti K."/>
            <person name="Lindquist E."/>
            <person name="Lipzen A."/>
            <person name="Khouja H.-R."/>
            <person name="Murat C."/>
            <person name="Ohm R."/>
            <person name="Olson A."/>
            <person name="Spatafora J."/>
            <person name="Veneault-Fourrey C."/>
            <person name="Henrissat B."/>
            <person name="Grigoriev I."/>
            <person name="Martin F."/>
            <person name="Perotto S."/>
        </authorList>
    </citation>
    <scope>NUCLEOTIDE SEQUENCE [LARGE SCALE GENOMIC DNA]</scope>
    <source>
        <strain evidence="4 5">E</strain>
    </source>
</reference>
<dbReference type="OrthoDB" id="1933717at2759"/>
<organism evidence="4 5">
    <name type="scientific">Hyaloscypha bicolor E</name>
    <dbReference type="NCBI Taxonomy" id="1095630"/>
    <lineage>
        <taxon>Eukaryota</taxon>
        <taxon>Fungi</taxon>
        <taxon>Dikarya</taxon>
        <taxon>Ascomycota</taxon>
        <taxon>Pezizomycotina</taxon>
        <taxon>Leotiomycetes</taxon>
        <taxon>Helotiales</taxon>
        <taxon>Hyaloscyphaceae</taxon>
        <taxon>Hyaloscypha</taxon>
        <taxon>Hyaloscypha bicolor</taxon>
    </lineage>
</organism>
<dbReference type="RefSeq" id="XP_024744478.1">
    <property type="nucleotide sequence ID" value="XM_024886275.1"/>
</dbReference>
<dbReference type="GO" id="GO:0016491">
    <property type="term" value="F:oxidoreductase activity"/>
    <property type="evidence" value="ECO:0007669"/>
    <property type="project" value="UniProtKB-KW"/>
</dbReference>
<dbReference type="PRINTS" id="PR00081">
    <property type="entry name" value="GDHRDH"/>
</dbReference>
<dbReference type="Gene3D" id="3.40.50.720">
    <property type="entry name" value="NAD(P)-binding Rossmann-like Domain"/>
    <property type="match status" value="1"/>
</dbReference>
<keyword evidence="2" id="KW-0560">Oxidoreductase</keyword>
<dbReference type="AlphaFoldDB" id="A0A2J6TX22"/>
<evidence type="ECO:0000256" key="3">
    <source>
        <dbReference type="RuleBase" id="RU000363"/>
    </source>
</evidence>
<dbReference type="InterPro" id="IPR036291">
    <property type="entry name" value="NAD(P)-bd_dom_sf"/>
</dbReference>
<accession>A0A2J6TX22</accession>
<keyword evidence="5" id="KW-1185">Reference proteome</keyword>
<evidence type="ECO:0000313" key="5">
    <source>
        <dbReference type="Proteomes" id="UP000235371"/>
    </source>
</evidence>
<name>A0A2J6TX22_9HELO</name>
<dbReference type="SUPFAM" id="SSF51735">
    <property type="entry name" value="NAD(P)-binding Rossmann-fold domains"/>
    <property type="match status" value="1"/>
</dbReference>
<dbReference type="PANTHER" id="PTHR44196:SF1">
    <property type="entry name" value="DEHYDROGENASE_REDUCTASE SDR FAMILY MEMBER 7B"/>
    <property type="match status" value="1"/>
</dbReference>
<dbReference type="GO" id="GO:0016020">
    <property type="term" value="C:membrane"/>
    <property type="evidence" value="ECO:0007669"/>
    <property type="project" value="TreeGrafter"/>
</dbReference>
<protein>
    <submittedName>
        <fullName evidence="4">NAD(P)-binding protein</fullName>
    </submittedName>
</protein>
<evidence type="ECO:0000313" key="4">
    <source>
        <dbReference type="EMBL" id="PMD67574.1"/>
    </source>
</evidence>
<dbReference type="EMBL" id="KZ613740">
    <property type="protein sequence ID" value="PMD67574.1"/>
    <property type="molecule type" value="Genomic_DNA"/>
</dbReference>
<dbReference type="STRING" id="1095630.A0A2J6TX22"/>
<dbReference type="PANTHER" id="PTHR44196">
    <property type="entry name" value="DEHYDROGENASE/REDUCTASE SDR FAMILY MEMBER 7B"/>
    <property type="match status" value="1"/>
</dbReference>
<sequence length="298" mass="32199">MSMDLDSVDLNLSTGITQHHEPYPFIAALNKPTSLTGRIALVTGASRGIGRNTALAFAAAGASVAVLARTAADLATLASEIKEKYGTPVLAITGDVLADPGSIVCHVEEKLGKIDILVNNAGIYRMSHFPQEKDISAYWRVFEVNVKGPLSLLHAVLPGFQKRGKGTVITSSYDASKAAVQKGIQILDMELRELGVLNFLIQPGTMATYLGKGAVIGEEFEVLLSGYAKYMIDSIDLPAQSMVALAVLAGNEKDKGGDERVKRLSGRYWDVSDDLEQILEKSAEIAERDLYHLRIRKL</sequence>
<evidence type="ECO:0000256" key="1">
    <source>
        <dbReference type="ARBA" id="ARBA00006484"/>
    </source>
</evidence>
<proteinExistence type="inferred from homology"/>
<dbReference type="GeneID" id="36594352"/>
<dbReference type="PRINTS" id="PR00080">
    <property type="entry name" value="SDRFAMILY"/>
</dbReference>
<comment type="similarity">
    <text evidence="1 3">Belongs to the short-chain dehydrogenases/reductases (SDR) family.</text>
</comment>